<dbReference type="Pfam" id="PF05970">
    <property type="entry name" value="PIF1"/>
    <property type="match status" value="1"/>
</dbReference>
<dbReference type="GO" id="GO:0006281">
    <property type="term" value="P:DNA repair"/>
    <property type="evidence" value="ECO:0007669"/>
    <property type="project" value="UniProtKB-KW"/>
</dbReference>
<evidence type="ECO:0000256" key="2">
    <source>
        <dbReference type="SAM" id="MobiDB-lite"/>
    </source>
</evidence>
<keyword evidence="1" id="KW-0234">DNA repair</keyword>
<keyword evidence="1" id="KW-0067">ATP-binding</keyword>
<dbReference type="EC" id="5.6.2.3" evidence="1"/>
<feature type="domain" description="DNA helicase Pif1-like DEAD-box helicase" evidence="3">
    <location>
        <begin position="958"/>
        <end position="1174"/>
    </location>
</feature>
<feature type="compositionally biased region" description="Basic residues" evidence="2">
    <location>
        <begin position="1640"/>
        <end position="1651"/>
    </location>
</feature>
<dbReference type="GO" id="GO:0005524">
    <property type="term" value="F:ATP binding"/>
    <property type="evidence" value="ECO:0007669"/>
    <property type="project" value="UniProtKB-KW"/>
</dbReference>
<protein>
    <recommendedName>
        <fullName evidence="1">ATP-dependent DNA helicase</fullName>
        <ecNumber evidence="1">5.6.2.3</ecNumber>
    </recommendedName>
</protein>
<keyword evidence="1" id="KW-0227">DNA damage</keyword>
<keyword evidence="1" id="KW-0347">Helicase</keyword>
<name>A0AAP0D938_9ASTR</name>
<keyword evidence="1" id="KW-0547">Nucleotide-binding</keyword>
<reference evidence="6 7" key="1">
    <citation type="submission" date="2024-04" db="EMBL/GenBank/DDBJ databases">
        <title>The reference genome of an endangered Asteraceae, Deinandra increscens subsp. villosa, native to the Central Coast of California.</title>
        <authorList>
            <person name="Guilliams M."/>
            <person name="Hasenstab-Lehman K."/>
            <person name="Meyer R."/>
            <person name="Mcevoy S."/>
        </authorList>
    </citation>
    <scope>NUCLEOTIDE SEQUENCE [LARGE SCALE GENOMIC DNA]</scope>
    <source>
        <tissue evidence="6">Leaf</tissue>
    </source>
</reference>
<feature type="region of interest" description="Disordered" evidence="2">
    <location>
        <begin position="1586"/>
        <end position="1651"/>
    </location>
</feature>
<keyword evidence="1" id="KW-0233">DNA recombination</keyword>
<dbReference type="InterPro" id="IPR012340">
    <property type="entry name" value="NA-bd_OB-fold"/>
</dbReference>
<dbReference type="GO" id="GO:0006310">
    <property type="term" value="P:DNA recombination"/>
    <property type="evidence" value="ECO:0007669"/>
    <property type="project" value="UniProtKB-KW"/>
</dbReference>
<comment type="caution">
    <text evidence="6">The sequence shown here is derived from an EMBL/GenBank/DDBJ whole genome shotgun (WGS) entry which is preliminary data.</text>
</comment>
<dbReference type="PANTHER" id="PTHR10492:SF96">
    <property type="entry name" value="ATP-DEPENDENT DNA HELICASE"/>
    <property type="match status" value="1"/>
</dbReference>
<evidence type="ECO:0000259" key="3">
    <source>
        <dbReference type="Pfam" id="PF05970"/>
    </source>
</evidence>
<dbReference type="GO" id="GO:0016787">
    <property type="term" value="F:hydrolase activity"/>
    <property type="evidence" value="ECO:0007669"/>
    <property type="project" value="UniProtKB-KW"/>
</dbReference>
<keyword evidence="1" id="KW-0378">Hydrolase</keyword>
<organism evidence="6 7">
    <name type="scientific">Deinandra increscens subsp. villosa</name>
    <dbReference type="NCBI Taxonomy" id="3103831"/>
    <lineage>
        <taxon>Eukaryota</taxon>
        <taxon>Viridiplantae</taxon>
        <taxon>Streptophyta</taxon>
        <taxon>Embryophyta</taxon>
        <taxon>Tracheophyta</taxon>
        <taxon>Spermatophyta</taxon>
        <taxon>Magnoliopsida</taxon>
        <taxon>eudicotyledons</taxon>
        <taxon>Gunneridae</taxon>
        <taxon>Pentapetalae</taxon>
        <taxon>asterids</taxon>
        <taxon>campanulids</taxon>
        <taxon>Asterales</taxon>
        <taxon>Asteraceae</taxon>
        <taxon>Asteroideae</taxon>
        <taxon>Heliantheae alliance</taxon>
        <taxon>Madieae</taxon>
        <taxon>Madiinae</taxon>
        <taxon>Deinandra</taxon>
    </lineage>
</organism>
<evidence type="ECO:0000313" key="6">
    <source>
        <dbReference type="EMBL" id="KAK9068643.1"/>
    </source>
</evidence>
<dbReference type="GO" id="GO:0000723">
    <property type="term" value="P:telomere maintenance"/>
    <property type="evidence" value="ECO:0007669"/>
    <property type="project" value="InterPro"/>
</dbReference>
<dbReference type="GO" id="GO:0043139">
    <property type="term" value="F:5'-3' DNA helicase activity"/>
    <property type="evidence" value="ECO:0007669"/>
    <property type="project" value="UniProtKB-EC"/>
</dbReference>
<evidence type="ECO:0000256" key="1">
    <source>
        <dbReference type="RuleBase" id="RU363044"/>
    </source>
</evidence>
<accession>A0AAP0D938</accession>
<sequence>METTTCRKRKRFASTESSSSQFSTTSTIDYEDLGDCNYVCEFCNATFWFSERLRSGPLNKPPKYTQCCRSGHVKLNFPLNPPEEIKSLFLDRQFMKNIRRYNSMFSMTSFGAKVDKSFKHRKGPYVFKVSGQISHNIGSLCPLPNKKPSFLQLYVYDTTNEVSNRLSYFSSAKKNPPSPDVVQTIKQILDAHNSLVKLFRIARDMHETTNAPNFSIRLFDAHARHPYELPTSNTLGAIVQDDDPNAKEFDIIVRTKDNIPQRVNILHPSYMSLQYPLLFPFGEQGWNKNLKLTLPPGKGDKRLTMNMYYCFQIHDRINAYTLLLRGSKLFQQYLVDAYISIERNRLEYIESNQESLRSDFLSGVYDAISRGETEGRNIGQRIILPSSFTGGPRYMYKHYQDALAICRVHGKPQYFITFTCNAKWPEIIRNLRQFPLLSAEDRPQIIARVFQMKVESFITFLKEYKPFGVVAAELYTIEFQKRGLPHCHTLLWVTTPYKIELPSQVDNYISAEIPNRNIDPELYKIVTETLIHGPCGILNNNASCMRNGSCSKNFPKKYENETRFDDKGHIYYKRRQDSPSFEKNGHSIDCQYVVPYNRMLCLRFKAHINVEYCGWSMMIKYLFKYISKGADRIRYAIYADPIGANQSKHHKNEPINEIKNFVDGRFICPHEASWRILNFPIHHRNPAVQSLSVHLEDKQNVTFGATTSLQNVVNNPYLKRTSLTEWLKNNAIDQSGRHLRYVDYLSEYKWDTNDKIWSRRKSKKTPSIGRLIYVHPSSGECFYLRLLLTHQYGCTSFKDIRTVSGVLFPTYRAACENLGLLGDDREWAQAFEEASTWATASQLRLLFTHMLLYCEVSNPMKLWIEHWRQMTDDIVHDLCKDTDIEPNNIPEPQLQQQILYELQKLLNSAGSSSSLTEFGLPAPQGEFIELLDNRMLMEERCYDRSALRSKTENMRAALNCKQTEIYNRVLESVFANKQIMLFIYGHGGTGKTFLWTAIINALRSEGKVVLPVAASGIASLLLPSGRTAHSRFKIPINITDESLCYVKKKSQLSRLLIETSLIIWDEAPMSDRLCLECLDRTLRDILDNPNIPFGGKSILLGGDFRQTLPVKKKSTKQKVIASSLPRSKLWNNFQVIRLTDNMRLRQPDMSNDERRTIENFSNWLVNIGDGTIGSNTLTTIADAKEIEIAEQYLLRHDENALNNLIRFIYDDNTLLSTNASAFSDKAIVCPKNITADEINQMVLDKAPGNAISYLSTDSLTPRANDRSDSELSYPDEYINSLKFSGIPPHHLILKVNTPIILIRNINQSCGMCNGTRMLITQLLPKVIEAIIITDYYTNGDPTKMEAYSLTYSSIARYTTKQNSYSSTITIKLFMPCYFQQGDTIQAIVTEDDDTVIGSKMTIGHCYRLDGYVCARALSRMKVTPNIASIKIQKQTSIISIEDKDEIPEHYYKFTPINTIQSLATDNEFLIDCMGRVCGIQHVDTQFYGSILKVKLQDIQYSVTSKFADETGTTVVTIFEEAMTSIIGISSEKMVVEHGYTDPLVIPEPIHQIKGQQKTFILRKAERYDKNTLKFVVNKIFERTNTYQQSEDKTTPKIEQSTTTPPTSVIATTITSTPPKRQRINIKKELFPQEGESSTTKKPRTANKKATT</sequence>
<comment type="cofactor">
    <cofactor evidence="1">
        <name>Mg(2+)</name>
        <dbReference type="ChEBI" id="CHEBI:18420"/>
    </cofactor>
</comment>
<dbReference type="PANTHER" id="PTHR10492">
    <property type="match status" value="1"/>
</dbReference>
<comment type="similarity">
    <text evidence="1">Belongs to the helicase family.</text>
</comment>
<feature type="domain" description="DNA helicase Pif1-like 2B" evidence="5">
    <location>
        <begin position="1276"/>
        <end position="1322"/>
    </location>
</feature>
<dbReference type="Gene3D" id="2.40.50.140">
    <property type="entry name" value="Nucleic acid-binding proteins"/>
    <property type="match status" value="1"/>
</dbReference>
<comment type="catalytic activity">
    <reaction evidence="1">
        <text>ATP + H2O = ADP + phosphate + H(+)</text>
        <dbReference type="Rhea" id="RHEA:13065"/>
        <dbReference type="ChEBI" id="CHEBI:15377"/>
        <dbReference type="ChEBI" id="CHEBI:15378"/>
        <dbReference type="ChEBI" id="CHEBI:30616"/>
        <dbReference type="ChEBI" id="CHEBI:43474"/>
        <dbReference type="ChEBI" id="CHEBI:456216"/>
        <dbReference type="EC" id="5.6.2.3"/>
    </reaction>
</comment>
<dbReference type="Gene3D" id="3.40.50.300">
    <property type="entry name" value="P-loop containing nucleotide triphosphate hydrolases"/>
    <property type="match status" value="1"/>
</dbReference>
<feature type="compositionally biased region" description="Low complexity" evidence="2">
    <location>
        <begin position="1600"/>
        <end position="1618"/>
    </location>
</feature>
<dbReference type="InterPro" id="IPR010285">
    <property type="entry name" value="DNA_helicase_pif1-like_DEAD"/>
</dbReference>
<feature type="domain" description="Helitron helicase-like" evidence="4">
    <location>
        <begin position="308"/>
        <end position="491"/>
    </location>
</feature>
<proteinExistence type="inferred from homology"/>
<dbReference type="Pfam" id="PF21530">
    <property type="entry name" value="Pif1_2B_dom"/>
    <property type="match status" value="1"/>
</dbReference>
<dbReference type="InterPro" id="IPR049163">
    <property type="entry name" value="Pif1-like_2B_dom"/>
</dbReference>
<dbReference type="SUPFAM" id="SSF52540">
    <property type="entry name" value="P-loop containing nucleoside triphosphate hydrolases"/>
    <property type="match status" value="2"/>
</dbReference>
<keyword evidence="7" id="KW-1185">Reference proteome</keyword>
<gene>
    <name evidence="6" type="ORF">SSX86_012758</name>
</gene>
<evidence type="ECO:0000313" key="7">
    <source>
        <dbReference type="Proteomes" id="UP001408789"/>
    </source>
</evidence>
<evidence type="ECO:0000259" key="4">
    <source>
        <dbReference type="Pfam" id="PF14214"/>
    </source>
</evidence>
<evidence type="ECO:0000259" key="5">
    <source>
        <dbReference type="Pfam" id="PF21530"/>
    </source>
</evidence>
<dbReference type="Pfam" id="PF14214">
    <property type="entry name" value="Helitron_like_N"/>
    <property type="match status" value="1"/>
</dbReference>
<dbReference type="Proteomes" id="UP001408789">
    <property type="component" value="Unassembled WGS sequence"/>
</dbReference>
<dbReference type="InterPro" id="IPR025476">
    <property type="entry name" value="Helitron_helicase-like"/>
</dbReference>
<dbReference type="EMBL" id="JBCNJP010000014">
    <property type="protein sequence ID" value="KAK9068643.1"/>
    <property type="molecule type" value="Genomic_DNA"/>
</dbReference>
<dbReference type="InterPro" id="IPR027417">
    <property type="entry name" value="P-loop_NTPase"/>
</dbReference>